<dbReference type="Pfam" id="PF20210">
    <property type="entry name" value="Laa1_Sip1_HTR5"/>
    <property type="match status" value="1"/>
</dbReference>
<keyword evidence="6" id="KW-0695">RNA-directed DNA polymerase</keyword>
<dbReference type="AlphaFoldDB" id="A0AA88X3W7"/>
<keyword evidence="11" id="KW-1185">Reference proteome</keyword>
<feature type="domain" description="Reverse transcriptase RNase H-like" evidence="9">
    <location>
        <begin position="969"/>
        <end position="1068"/>
    </location>
</feature>
<gene>
    <name evidence="10" type="ORF">RJ639_033864</name>
</gene>
<dbReference type="PANTHER" id="PTHR46975:SF2">
    <property type="entry name" value="PROTEIN SWEETIE"/>
    <property type="match status" value="1"/>
</dbReference>
<dbReference type="InterPro" id="IPR043502">
    <property type="entry name" value="DNA/RNA_pol_sf"/>
</dbReference>
<comment type="caution">
    <text evidence="10">The sequence shown here is derived from an EMBL/GenBank/DDBJ whole genome shotgun (WGS) entry which is preliminary data.</text>
</comment>
<feature type="region of interest" description="Disordered" evidence="7">
    <location>
        <begin position="678"/>
        <end position="704"/>
    </location>
</feature>
<dbReference type="Pfam" id="PF17917">
    <property type="entry name" value="RT_RNaseH"/>
    <property type="match status" value="1"/>
</dbReference>
<keyword evidence="1" id="KW-0808">Transferase</keyword>
<dbReference type="InterPro" id="IPR046837">
    <property type="entry name" value="Laa1/Sip1/HEATR5-like_HEAT"/>
</dbReference>
<keyword evidence="4" id="KW-0255">Endonuclease</keyword>
<keyword evidence="2" id="KW-0548">Nucleotidyltransferase</keyword>
<accession>A0AA88X3W7</accession>
<evidence type="ECO:0000313" key="10">
    <source>
        <dbReference type="EMBL" id="KAK3035230.1"/>
    </source>
</evidence>
<evidence type="ECO:0000256" key="2">
    <source>
        <dbReference type="ARBA" id="ARBA00022695"/>
    </source>
</evidence>
<proteinExistence type="predicted"/>
<evidence type="ECO:0000259" key="9">
    <source>
        <dbReference type="Pfam" id="PF17917"/>
    </source>
</evidence>
<name>A0AA88X3W7_9ASTE</name>
<feature type="region of interest" description="Disordered" evidence="7">
    <location>
        <begin position="725"/>
        <end position="746"/>
    </location>
</feature>
<dbReference type="InterPro" id="IPR005162">
    <property type="entry name" value="Retrotrans_gag_dom"/>
</dbReference>
<dbReference type="GO" id="GO:0005975">
    <property type="term" value="P:carbohydrate metabolic process"/>
    <property type="evidence" value="ECO:0007669"/>
    <property type="project" value="InterPro"/>
</dbReference>
<dbReference type="PANTHER" id="PTHR46975">
    <property type="entry name" value="PROTEIN SWEETIE"/>
    <property type="match status" value="1"/>
</dbReference>
<dbReference type="SUPFAM" id="SSF56672">
    <property type="entry name" value="DNA/RNA polymerases"/>
    <property type="match status" value="1"/>
</dbReference>
<evidence type="ECO:0000256" key="4">
    <source>
        <dbReference type="ARBA" id="ARBA00022759"/>
    </source>
</evidence>
<reference evidence="10" key="1">
    <citation type="submission" date="2022-12" db="EMBL/GenBank/DDBJ databases">
        <title>Draft genome assemblies for two species of Escallonia (Escalloniales).</title>
        <authorList>
            <person name="Chanderbali A."/>
            <person name="Dervinis C."/>
            <person name="Anghel I."/>
            <person name="Soltis D."/>
            <person name="Soltis P."/>
            <person name="Zapata F."/>
        </authorList>
    </citation>
    <scope>NUCLEOTIDE SEQUENCE</scope>
    <source>
        <strain evidence="10">UCBG64.0493</strain>
        <tissue evidence="10">Leaf</tissue>
    </source>
</reference>
<sequence length="1070" mass="120692">MIADPELPGHLLLEQYQAQLVSAVRTALDTSSGPILLEAGLQLATKILTSGVISGDKIAVKRIFSLISRPLDDFKDLYYPSFAEWVSCKWNPFLDGIQSSLVSSKLQHCLDDAWPVILQAVALDAVPVNFHMNESSKNLRSTSLNASFSGYSMVELEPKEYQFLWGFALLILFQGQDTTLDRNIIPVGSVKSKFGGDTPLTEPHALAVKLYEIVLPVFQFLSTERFLSMEFLTKDIGRELLQSDKWMQVFSYSLLMEDTWDSLAISVLLQILQNCPAHFYEADDFANPASELCLAFIFKFIQSFDATSPFHPNWEDKISVSLTAAMTLISRLEPKRQFQLVLPFLLSGYKCIGGASTELCFSKATEYVHSIGLLLRKHVDGRLLMMKTVADNSGLGDDTICYLRTIIGACLDVVPTLTKECIRSIHPLENKRSNFCKLLQMKLAFSLEEVFAFAKLAYEIECLGENKESRSLLYTMLHHCTQCIQDVLTDWDIQVQAVGLQVLKRMIQRSTNEESNSFLLFFMGELLGNLLTIIQQILKKPINKEAVAIVGECMRIFMLLQALSKAIECQKGLMTLLLETAVLVFSASEDGPSQDLNDLKSTGIRLVSQIAQVPSSAAYFKDVLLAMPVTQRQLLQVFFLSESLNAVIACVCELRLAFHVLQILLRLYTNWAVQLGKPGTRSRNGPVKPLESPQSKTGKPCSTGIEPSEFVGASGVTEENVIAERGRDPLPPIGGKKGGRGQSKSRDTIVSLDERTCVLEETMGDVKDRLGYVEQNLQTLEDHVLEELESLKKAVMGQDELRTRFMELFANLQEQLDVVKVGVEETRQETAMCKRAIAGGAVVTHSPRVDAPKQKEFGGKRYAKELDNFIWHMERYFECASITDEKAKVRTATLYLTDTATLWWCRKHNDIEKGLCTIDTWDVFKKEIKRQFYPENVTYGARKKLRELKHKSKGLKEAVTEEPVLALPDHTKVFELQTDASDFAIGGVLMQEGHPIAFESRKLNDTERRYTVQEKEMTAVVHYLRTWRHYLLGSRFLIKTDNIATSYFQSQRKLSPKQARWQDFLSEFDT</sequence>
<evidence type="ECO:0000256" key="7">
    <source>
        <dbReference type="SAM" id="MobiDB-lite"/>
    </source>
</evidence>
<evidence type="ECO:0000256" key="1">
    <source>
        <dbReference type="ARBA" id="ARBA00022679"/>
    </source>
</evidence>
<feature type="domain" description="Retrotransposon gag" evidence="8">
    <location>
        <begin position="892"/>
        <end position="961"/>
    </location>
</feature>
<evidence type="ECO:0000259" key="8">
    <source>
        <dbReference type="Pfam" id="PF03732"/>
    </source>
</evidence>
<dbReference type="InterPro" id="IPR041373">
    <property type="entry name" value="RT_RNaseH"/>
</dbReference>
<dbReference type="FunFam" id="3.10.20.370:FF:000001">
    <property type="entry name" value="Retrovirus-related Pol polyprotein from transposon 17.6-like protein"/>
    <property type="match status" value="1"/>
</dbReference>
<protein>
    <submittedName>
        <fullName evidence="10">Uncharacterized protein</fullName>
    </submittedName>
</protein>
<organism evidence="10 11">
    <name type="scientific">Escallonia herrerae</name>
    <dbReference type="NCBI Taxonomy" id="1293975"/>
    <lineage>
        <taxon>Eukaryota</taxon>
        <taxon>Viridiplantae</taxon>
        <taxon>Streptophyta</taxon>
        <taxon>Embryophyta</taxon>
        <taxon>Tracheophyta</taxon>
        <taxon>Spermatophyta</taxon>
        <taxon>Magnoliopsida</taxon>
        <taxon>eudicotyledons</taxon>
        <taxon>Gunneridae</taxon>
        <taxon>Pentapetalae</taxon>
        <taxon>asterids</taxon>
        <taxon>campanulids</taxon>
        <taxon>Escalloniales</taxon>
        <taxon>Escalloniaceae</taxon>
        <taxon>Escallonia</taxon>
    </lineage>
</organism>
<dbReference type="Gene3D" id="3.10.20.370">
    <property type="match status" value="1"/>
</dbReference>
<keyword evidence="3" id="KW-0540">Nuclease</keyword>
<dbReference type="EMBL" id="JAVXUP010000180">
    <property type="protein sequence ID" value="KAK3035230.1"/>
    <property type="molecule type" value="Genomic_DNA"/>
</dbReference>
<dbReference type="GO" id="GO:0004519">
    <property type="term" value="F:endonuclease activity"/>
    <property type="evidence" value="ECO:0007669"/>
    <property type="project" value="UniProtKB-KW"/>
</dbReference>
<evidence type="ECO:0000256" key="6">
    <source>
        <dbReference type="ARBA" id="ARBA00022918"/>
    </source>
</evidence>
<evidence type="ECO:0000256" key="3">
    <source>
        <dbReference type="ARBA" id="ARBA00022722"/>
    </source>
</evidence>
<dbReference type="Pfam" id="PF03732">
    <property type="entry name" value="Retrotrans_gag"/>
    <property type="match status" value="1"/>
</dbReference>
<dbReference type="GO" id="GO:0016787">
    <property type="term" value="F:hydrolase activity"/>
    <property type="evidence" value="ECO:0007669"/>
    <property type="project" value="UniProtKB-KW"/>
</dbReference>
<dbReference type="GO" id="GO:0003964">
    <property type="term" value="F:RNA-directed DNA polymerase activity"/>
    <property type="evidence" value="ECO:0007669"/>
    <property type="project" value="UniProtKB-KW"/>
</dbReference>
<keyword evidence="5" id="KW-0378">Hydrolase</keyword>
<evidence type="ECO:0000256" key="5">
    <source>
        <dbReference type="ARBA" id="ARBA00022801"/>
    </source>
</evidence>
<dbReference type="Proteomes" id="UP001188597">
    <property type="component" value="Unassembled WGS sequence"/>
</dbReference>
<dbReference type="CDD" id="cd09274">
    <property type="entry name" value="RNase_HI_RT_Ty3"/>
    <property type="match status" value="1"/>
</dbReference>
<dbReference type="InterPro" id="IPR044218">
    <property type="entry name" value="SWEETIE"/>
</dbReference>
<evidence type="ECO:0000313" key="11">
    <source>
        <dbReference type="Proteomes" id="UP001188597"/>
    </source>
</evidence>